<gene>
    <name evidence="1" type="ORF">PGTUg99_019836</name>
</gene>
<reference evidence="1 2" key="1">
    <citation type="submission" date="2019-05" db="EMBL/GenBank/DDBJ databases">
        <title>Emergence of the Ug99 lineage of the wheat stem rust pathogen through somatic hybridization.</title>
        <authorList>
            <person name="Li F."/>
            <person name="Upadhyaya N.M."/>
            <person name="Sperschneider J."/>
            <person name="Matny O."/>
            <person name="Nguyen-Phuc H."/>
            <person name="Mago R."/>
            <person name="Raley C."/>
            <person name="Miller M.E."/>
            <person name="Silverstein K.A.T."/>
            <person name="Henningsen E."/>
            <person name="Hirsch C.D."/>
            <person name="Visser B."/>
            <person name="Pretorius Z.A."/>
            <person name="Steffenson B.J."/>
            <person name="Schwessinger B."/>
            <person name="Dodds P.N."/>
            <person name="Figueroa M."/>
        </authorList>
    </citation>
    <scope>NUCLEOTIDE SEQUENCE [LARGE SCALE GENOMIC DNA]</scope>
    <source>
        <strain evidence="1 2">Ug99</strain>
    </source>
</reference>
<proteinExistence type="predicted"/>
<organism evidence="1 2">
    <name type="scientific">Puccinia graminis f. sp. tritici</name>
    <dbReference type="NCBI Taxonomy" id="56615"/>
    <lineage>
        <taxon>Eukaryota</taxon>
        <taxon>Fungi</taxon>
        <taxon>Dikarya</taxon>
        <taxon>Basidiomycota</taxon>
        <taxon>Pucciniomycotina</taxon>
        <taxon>Pucciniomycetes</taxon>
        <taxon>Pucciniales</taxon>
        <taxon>Pucciniaceae</taxon>
        <taxon>Puccinia</taxon>
    </lineage>
</organism>
<dbReference type="Proteomes" id="UP000325313">
    <property type="component" value="Unassembled WGS sequence"/>
</dbReference>
<dbReference type="AlphaFoldDB" id="A0A5B0R7V2"/>
<dbReference type="EMBL" id="VDEP01000238">
    <property type="protein sequence ID" value="KAA1121398.1"/>
    <property type="molecule type" value="Genomic_DNA"/>
</dbReference>
<comment type="caution">
    <text evidence="1">The sequence shown here is derived from an EMBL/GenBank/DDBJ whole genome shotgun (WGS) entry which is preliminary data.</text>
</comment>
<name>A0A5B0R7V2_PUCGR</name>
<evidence type="ECO:0000313" key="2">
    <source>
        <dbReference type="Proteomes" id="UP000325313"/>
    </source>
</evidence>
<accession>A0A5B0R7V2</accession>
<sequence>MNWETLADSFRSPQHTGLAIYLFLLGELTNAWLCPTISHLDRIRSAWTAIFFLRYWHQSINDDSNPLMSIARNGVSHQSYKIFHFLGDSLIGLIISHREYYPTVPLLPWKHGTEACEHIFGWMRVIMPNFTVLDARQMLPKIFAIVRNVMSGQIKMPQSDHLQSGTHFHFNFSCFYIFGVPDNFLPGYKYNFTNELVDDSYEHLLYFPSNLEITHELAVAESQALKIALFAGIDPSIFTAPLPSPNVTPTDDDDANKGISTSALADYEVVYACVPGETPMSDIMHEAASQSEKNNK</sequence>
<evidence type="ECO:0000313" key="1">
    <source>
        <dbReference type="EMBL" id="KAA1121398.1"/>
    </source>
</evidence>
<protein>
    <submittedName>
        <fullName evidence="1">Uncharacterized protein</fullName>
    </submittedName>
</protein>